<feature type="compositionally biased region" description="Acidic residues" evidence="1">
    <location>
        <begin position="134"/>
        <end position="155"/>
    </location>
</feature>
<dbReference type="Proteomes" id="UP000663829">
    <property type="component" value="Unassembled WGS sequence"/>
</dbReference>
<dbReference type="AlphaFoldDB" id="A0A815IVN6"/>
<dbReference type="PANTHER" id="PTHR33845:SF1">
    <property type="entry name" value="C2H2-TYPE DOMAIN-CONTAINING PROTEIN"/>
    <property type="match status" value="1"/>
</dbReference>
<evidence type="ECO:0000313" key="4">
    <source>
        <dbReference type="Proteomes" id="UP000663829"/>
    </source>
</evidence>
<keyword evidence="4" id="KW-1185">Reference proteome</keyword>
<feature type="compositionally biased region" description="Polar residues" evidence="1">
    <location>
        <begin position="407"/>
        <end position="420"/>
    </location>
</feature>
<evidence type="ECO:0000313" key="3">
    <source>
        <dbReference type="EMBL" id="CAF4257437.1"/>
    </source>
</evidence>
<feature type="region of interest" description="Disordered" evidence="1">
    <location>
        <begin position="371"/>
        <end position="420"/>
    </location>
</feature>
<dbReference type="OrthoDB" id="10066001at2759"/>
<feature type="region of interest" description="Disordered" evidence="1">
    <location>
        <begin position="127"/>
        <end position="155"/>
    </location>
</feature>
<evidence type="ECO:0000313" key="2">
    <source>
        <dbReference type="EMBL" id="CAF1371049.1"/>
    </source>
</evidence>
<reference evidence="2" key="1">
    <citation type="submission" date="2021-02" db="EMBL/GenBank/DDBJ databases">
        <authorList>
            <person name="Nowell W R."/>
        </authorList>
    </citation>
    <scope>NUCLEOTIDE SEQUENCE</scope>
</reference>
<dbReference type="EMBL" id="CAJNOQ010015915">
    <property type="protein sequence ID" value="CAF1371049.1"/>
    <property type="molecule type" value="Genomic_DNA"/>
</dbReference>
<name>A0A815IVN6_9BILA</name>
<dbReference type="EMBL" id="CAJOBC010075582">
    <property type="protein sequence ID" value="CAF4257437.1"/>
    <property type="molecule type" value="Genomic_DNA"/>
</dbReference>
<dbReference type="PANTHER" id="PTHR33845">
    <property type="entry name" value="C2H2-TYPE DOMAIN-CONTAINING PROTEIN"/>
    <property type="match status" value="1"/>
</dbReference>
<sequence>MDSSYIAENSPDFPPLGRTSLLSILNVCKASTRHSLQGVNYFVANAGEAFDDLTELVEGLRLDINTKRSITANLKRTRMYLKSDYKLHSSKSSTESYRESQENVFGKRGLSRHITVVCEKVDAPQQRATKDVVDKDDDDNETGSENSLESDEENKDESLIVYRNKIFVHAIEHCTQDSEVVTAILYDVLTKVKQDNPMINRAFVRSDNAGCYHSASTILSVPQISKETKINIERVDFSDPQGGKSVCDRYAAVIKADVRRYVNEKHNVTNAPNLLKLVIQMVSKVERISMKDQAMQMYHSKLETIGDRRMISLSLEVDSTDNWEIWEILFHTERHYREKPQQNMEVDDEDDEQFEDDQAFMEVSRRYKLKDAAGVSNPATTIVPHTPQNRPTSPDKRLGSTPDVRSPNKTRQSEMNSKKD</sequence>
<gene>
    <name evidence="2" type="ORF">GPM918_LOCUS31858</name>
    <name evidence="3" type="ORF">SRO942_LOCUS32511</name>
</gene>
<evidence type="ECO:0000256" key="1">
    <source>
        <dbReference type="SAM" id="MobiDB-lite"/>
    </source>
</evidence>
<accession>A0A815IVN6</accession>
<protein>
    <submittedName>
        <fullName evidence="2">Uncharacterized protein</fullName>
    </submittedName>
</protein>
<comment type="caution">
    <text evidence="2">The sequence shown here is derived from an EMBL/GenBank/DDBJ whole genome shotgun (WGS) entry which is preliminary data.</text>
</comment>
<organism evidence="2 4">
    <name type="scientific">Didymodactylos carnosus</name>
    <dbReference type="NCBI Taxonomy" id="1234261"/>
    <lineage>
        <taxon>Eukaryota</taxon>
        <taxon>Metazoa</taxon>
        <taxon>Spiralia</taxon>
        <taxon>Gnathifera</taxon>
        <taxon>Rotifera</taxon>
        <taxon>Eurotatoria</taxon>
        <taxon>Bdelloidea</taxon>
        <taxon>Philodinida</taxon>
        <taxon>Philodinidae</taxon>
        <taxon>Didymodactylos</taxon>
    </lineage>
</organism>
<proteinExistence type="predicted"/>
<dbReference type="Proteomes" id="UP000681722">
    <property type="component" value="Unassembled WGS sequence"/>
</dbReference>